<sequence length="54" mass="5965">MAKPNYQFEKRQRELAKKKKKDEKAQRKSAASPMDGQPLPPSGPPAANEAVISD</sequence>
<evidence type="ECO:0000256" key="1">
    <source>
        <dbReference type="SAM" id="MobiDB-lite"/>
    </source>
</evidence>
<comment type="caution">
    <text evidence="2">The sequence shown here is derived from an EMBL/GenBank/DDBJ whole genome shotgun (WGS) entry which is preliminary data.</text>
</comment>
<evidence type="ECO:0000313" key="2">
    <source>
        <dbReference type="EMBL" id="TDP11464.1"/>
    </source>
</evidence>
<proteinExistence type="predicted"/>
<dbReference type="Proteomes" id="UP000295357">
    <property type="component" value="Unassembled WGS sequence"/>
</dbReference>
<protein>
    <submittedName>
        <fullName evidence="2">Uncharacterized protein</fullName>
    </submittedName>
</protein>
<accession>A0A4R6N8M3</accession>
<organism evidence="2 3">
    <name type="scientific">Roseateles asaccharophilus</name>
    <dbReference type="NCBI Taxonomy" id="582607"/>
    <lineage>
        <taxon>Bacteria</taxon>
        <taxon>Pseudomonadati</taxon>
        <taxon>Pseudomonadota</taxon>
        <taxon>Betaproteobacteria</taxon>
        <taxon>Burkholderiales</taxon>
        <taxon>Sphaerotilaceae</taxon>
        <taxon>Roseateles</taxon>
    </lineage>
</organism>
<reference evidence="2 3" key="1">
    <citation type="submission" date="2019-03" db="EMBL/GenBank/DDBJ databases">
        <title>Genomic Encyclopedia of Type Strains, Phase IV (KMG-IV): sequencing the most valuable type-strain genomes for metagenomic binning, comparative biology and taxonomic classification.</title>
        <authorList>
            <person name="Goeker M."/>
        </authorList>
    </citation>
    <scope>NUCLEOTIDE SEQUENCE [LARGE SCALE GENOMIC DNA]</scope>
    <source>
        <strain evidence="2 3">DSM 25082</strain>
    </source>
</reference>
<dbReference type="RefSeq" id="WP_162849478.1">
    <property type="nucleotide sequence ID" value="NZ_JAUFPJ010000006.1"/>
</dbReference>
<feature type="region of interest" description="Disordered" evidence="1">
    <location>
        <begin position="1"/>
        <end position="54"/>
    </location>
</feature>
<keyword evidence="3" id="KW-1185">Reference proteome</keyword>
<evidence type="ECO:0000313" key="3">
    <source>
        <dbReference type="Proteomes" id="UP000295357"/>
    </source>
</evidence>
<dbReference type="EMBL" id="SNXE01000003">
    <property type="protein sequence ID" value="TDP11464.1"/>
    <property type="molecule type" value="Genomic_DNA"/>
</dbReference>
<dbReference type="AlphaFoldDB" id="A0A4R6N8M3"/>
<gene>
    <name evidence="2" type="ORF">DFR39_103395</name>
</gene>
<name>A0A4R6N8M3_9BURK</name>